<reference evidence="1 2" key="1">
    <citation type="submission" date="2020-02" db="EMBL/GenBank/DDBJ databases">
        <authorList>
            <person name="Chen W.-M."/>
        </authorList>
    </citation>
    <scope>NUCLEOTIDE SEQUENCE [LARGE SCALE GENOMIC DNA]</scope>
    <source>
        <strain evidence="1 2">KMS-5</strain>
    </source>
</reference>
<dbReference type="Proteomes" id="UP000477782">
    <property type="component" value="Unassembled WGS sequence"/>
</dbReference>
<organism evidence="1 2">
    <name type="scientific">Tabrizicola oligotrophica</name>
    <dbReference type="NCBI Taxonomy" id="2710650"/>
    <lineage>
        <taxon>Bacteria</taxon>
        <taxon>Pseudomonadati</taxon>
        <taxon>Pseudomonadota</taxon>
        <taxon>Alphaproteobacteria</taxon>
        <taxon>Rhodobacterales</taxon>
        <taxon>Paracoccaceae</taxon>
        <taxon>Tabrizicola</taxon>
    </lineage>
</organism>
<protein>
    <submittedName>
        <fullName evidence="1">Uncharacterized protein</fullName>
    </submittedName>
</protein>
<dbReference type="RefSeq" id="WP_164625692.1">
    <property type="nucleotide sequence ID" value="NZ_JAAIVJ010000006.1"/>
</dbReference>
<name>A0A6M0QTN6_9RHOB</name>
<evidence type="ECO:0000313" key="1">
    <source>
        <dbReference type="EMBL" id="NEY90839.1"/>
    </source>
</evidence>
<gene>
    <name evidence="1" type="ORF">G4Z14_11070</name>
</gene>
<accession>A0A6M0QTN6</accession>
<comment type="caution">
    <text evidence="1">The sequence shown here is derived from an EMBL/GenBank/DDBJ whole genome shotgun (WGS) entry which is preliminary data.</text>
</comment>
<keyword evidence="2" id="KW-1185">Reference proteome</keyword>
<dbReference type="AlphaFoldDB" id="A0A6M0QTN6"/>
<dbReference type="EMBL" id="JAAIVJ010000006">
    <property type="protein sequence ID" value="NEY90839.1"/>
    <property type="molecule type" value="Genomic_DNA"/>
</dbReference>
<evidence type="ECO:0000313" key="2">
    <source>
        <dbReference type="Proteomes" id="UP000477782"/>
    </source>
</evidence>
<sequence>MLPISDAARRLRDQLDHQHSGYLNPLYPLDPSLWSQGLCDRFNADVERLLRLLRQELAVEFAIVDEQPRYAEDARLGDYLAQNPGLGLMNEFGERTVR</sequence>
<proteinExistence type="predicted"/>